<evidence type="ECO:0000313" key="5">
    <source>
        <dbReference type="Proteomes" id="UP001152320"/>
    </source>
</evidence>
<evidence type="ECO:0000256" key="2">
    <source>
        <dbReference type="ARBA" id="ARBA00038160"/>
    </source>
</evidence>
<protein>
    <submittedName>
        <fullName evidence="4">Inactive tRNA-specific adenosine deaminase-like protein 3</fullName>
    </submittedName>
</protein>
<dbReference type="InterPro" id="IPR058535">
    <property type="entry name" value="MafB19-deam"/>
</dbReference>
<dbReference type="CDD" id="cd01285">
    <property type="entry name" value="nucleoside_deaminase"/>
    <property type="match status" value="1"/>
</dbReference>
<dbReference type="PANTHER" id="PTHR11079:SF156">
    <property type="entry name" value="INACTIVE TRNA-SPECIFIC ADENOSINE DEAMINASE-LIKE PROTEIN 3-RELATED"/>
    <property type="match status" value="1"/>
</dbReference>
<dbReference type="Pfam" id="PF14437">
    <property type="entry name" value="MafB19-deam"/>
    <property type="match status" value="1"/>
</dbReference>
<dbReference type="Gene3D" id="3.40.140.10">
    <property type="entry name" value="Cytidine Deaminase, domain 2"/>
    <property type="match status" value="1"/>
</dbReference>
<evidence type="ECO:0000313" key="4">
    <source>
        <dbReference type="EMBL" id="KAJ8045313.1"/>
    </source>
</evidence>
<evidence type="ECO:0000256" key="1">
    <source>
        <dbReference type="ARBA" id="ARBA00022694"/>
    </source>
</evidence>
<dbReference type="GO" id="GO:0002100">
    <property type="term" value="P:tRNA wobble adenosine to inosine editing"/>
    <property type="evidence" value="ECO:0007669"/>
    <property type="project" value="InterPro"/>
</dbReference>
<dbReference type="Proteomes" id="UP001152320">
    <property type="component" value="Chromosome 3"/>
</dbReference>
<keyword evidence="5" id="KW-1185">Reference proteome</keyword>
<dbReference type="GO" id="GO:0005737">
    <property type="term" value="C:cytoplasm"/>
    <property type="evidence" value="ECO:0007669"/>
    <property type="project" value="TreeGrafter"/>
</dbReference>
<keyword evidence="1" id="KW-0819">tRNA processing</keyword>
<dbReference type="PANTHER" id="PTHR11079">
    <property type="entry name" value="CYTOSINE DEAMINASE FAMILY MEMBER"/>
    <property type="match status" value="1"/>
</dbReference>
<dbReference type="PROSITE" id="PS51747">
    <property type="entry name" value="CYT_DCMP_DEAMINASES_2"/>
    <property type="match status" value="1"/>
</dbReference>
<dbReference type="GO" id="GO:0052717">
    <property type="term" value="F:tRNA-specific adenosine-34 deaminase activity"/>
    <property type="evidence" value="ECO:0007669"/>
    <property type="project" value="UniProtKB-EC"/>
</dbReference>
<comment type="caution">
    <text evidence="4">The sequence shown here is derived from an EMBL/GenBank/DDBJ whole genome shotgun (WGS) entry which is preliminary data.</text>
</comment>
<dbReference type="AlphaFoldDB" id="A0A9Q1HHS0"/>
<name>A0A9Q1HHS0_HOLLE</name>
<reference evidence="4" key="1">
    <citation type="submission" date="2021-10" db="EMBL/GenBank/DDBJ databases">
        <title>Tropical sea cucumber genome reveals ecological adaptation and Cuvierian tubules defense mechanism.</title>
        <authorList>
            <person name="Chen T."/>
        </authorList>
    </citation>
    <scope>NUCLEOTIDE SEQUENCE</scope>
    <source>
        <strain evidence="4">Nanhai2018</strain>
        <tissue evidence="4">Muscle</tissue>
    </source>
</reference>
<sequence length="372" mass="41999">MKMKHSGTMKAVLADDLTKSMEFVRVYAADITNKKETSRLVKQLGEIFPLTRLPHMKRVRCLKENEEKHLQIILCCVDQEEDLSSSPTLNEIFQKAPGFDQTGLGNLFSTRVARNQPKTRAQFEEAQSHWPTSFHEDLELTKLLNGTYFTKTEQERINLHMQMAVELADQGKQSGEVPIGVVIVNSDSSEVVASCYDLRNTASNPLYHAVMLCVDLVARSQGGGAWEIQDTPGFWWRKPHEASNRLADLSSDTSLGSQPDNLQNDVGQPTLVRDVTESQSGQNNLKRKFNELDDSSYLCTNLDLYVTQEPCSMCAMALVHSRIHHVFYGVTHPDGALGSRYKIHCQPGLNHHFQVFRGVLEEKCRNLYSEIT</sequence>
<dbReference type="Pfam" id="PF00383">
    <property type="entry name" value="dCMP_cyt_deam_1"/>
    <property type="match status" value="1"/>
</dbReference>
<dbReference type="SUPFAM" id="SSF53927">
    <property type="entry name" value="Cytidine deaminase-like"/>
    <property type="match status" value="1"/>
</dbReference>
<organism evidence="4 5">
    <name type="scientific">Holothuria leucospilota</name>
    <name type="common">Black long sea cucumber</name>
    <name type="synonym">Mertensiothuria leucospilota</name>
    <dbReference type="NCBI Taxonomy" id="206669"/>
    <lineage>
        <taxon>Eukaryota</taxon>
        <taxon>Metazoa</taxon>
        <taxon>Echinodermata</taxon>
        <taxon>Eleutherozoa</taxon>
        <taxon>Echinozoa</taxon>
        <taxon>Holothuroidea</taxon>
        <taxon>Aspidochirotacea</taxon>
        <taxon>Aspidochirotida</taxon>
        <taxon>Holothuriidae</taxon>
        <taxon>Holothuria</taxon>
    </lineage>
</organism>
<proteinExistence type="inferred from homology"/>
<accession>A0A9Q1HHS0</accession>
<dbReference type="InterPro" id="IPR016193">
    <property type="entry name" value="Cytidine_deaminase-like"/>
</dbReference>
<comment type="similarity">
    <text evidence="2">Belongs to the cytidine and deoxycytidylate deaminase family. ADAT3 subfamily.</text>
</comment>
<dbReference type="InterPro" id="IPR002125">
    <property type="entry name" value="CMP_dCMP_dom"/>
</dbReference>
<evidence type="ECO:0000259" key="3">
    <source>
        <dbReference type="PROSITE" id="PS51747"/>
    </source>
</evidence>
<dbReference type="OrthoDB" id="3180714at2759"/>
<dbReference type="GO" id="GO:0046872">
    <property type="term" value="F:metal ion binding"/>
    <property type="evidence" value="ECO:0007669"/>
    <property type="project" value="UniProtKB-KW"/>
</dbReference>
<dbReference type="EMBL" id="JAIZAY010000003">
    <property type="protein sequence ID" value="KAJ8045313.1"/>
    <property type="molecule type" value="Genomic_DNA"/>
</dbReference>
<dbReference type="GO" id="GO:0005634">
    <property type="term" value="C:nucleus"/>
    <property type="evidence" value="ECO:0007669"/>
    <property type="project" value="TreeGrafter"/>
</dbReference>
<gene>
    <name evidence="4" type="ORF">HOLleu_08300</name>
</gene>
<feature type="domain" description="CMP/dCMP-type deaminase" evidence="3">
    <location>
        <begin position="155"/>
        <end position="356"/>
    </location>
</feature>